<dbReference type="PANTHER" id="PTHR12631:SF10">
    <property type="entry name" value="BETA-XYLOSIDASE-LIKE PROTEIN-RELATED"/>
    <property type="match status" value="1"/>
</dbReference>
<dbReference type="SUPFAM" id="SSF51445">
    <property type="entry name" value="(Trans)glycosidases"/>
    <property type="match status" value="1"/>
</dbReference>
<dbReference type="AlphaFoldDB" id="A0A1B1BNI9"/>
<dbReference type="KEGG" id="cart:PA27867_2976"/>
<sequence length="639" mass="68313">MLAAFSDWSESGTDDLGAKFLAEAGVADNGGVSLRVESATPSDNPVHRSLTQTIAVQPETEYDLSAQIRSVEYGDDTPAPAADVSIQMGGQTVAQLEPTPGEWSTTKWAYKTGPGETTVLLELLVAGPTDALQIDELSMTSATVADNAVLNSSFETYEAPTQIANESLILESEKAALSVAWRTDQIAWTVTKPSGEVAAEGEVSTSNGLGVVDLKSLAQGYYLVALASVQNPGDMINTTIAVLDPTEVSFDDRFGIGVHFSHQVRDTAPQVARQIGFGNMRTDATWSYVEKSRGEYTFRADETAEMNAYASEGMAILPISDYGNDLYDGGRTPSSPEAIEAFANYTDAMVTHLNAPSVEIYNEFNNPPMNTSACGSNATCYLPLLEASYNKVKATNPGVNVVGPSIAHNDDAWLTELYQAGGLKYLDAVSFHPYDYGYSGDPEFLVDSLQQAENRIKEYNGGVEKPIWLTELGWSTASLGEDAQAKFLVRAETIALANNVEKYFWYDLVNDQTNPTDHEGNFGLVKQATDAVPALPPKPAGMAQALLIRKVAGKDFTVRDEVGASTYSYAFGEGKDASRVAWSPTPASVSYKTTGALTLTSLSGDVTVVQSVDGMVNIQLTDVPIFIEGAVTAVSAVTP</sequence>
<keyword evidence="3" id="KW-1185">Reference proteome</keyword>
<proteinExistence type="predicted"/>
<dbReference type="InterPro" id="IPR051923">
    <property type="entry name" value="Glycosyl_Hydrolase_39"/>
</dbReference>
<evidence type="ECO:0000259" key="1">
    <source>
        <dbReference type="Pfam" id="PF11790"/>
    </source>
</evidence>
<dbReference type="PANTHER" id="PTHR12631">
    <property type="entry name" value="ALPHA-L-IDURONIDASE"/>
    <property type="match status" value="1"/>
</dbReference>
<organism evidence="2 3">
    <name type="scientific">Cryobacterium arcticum</name>
    <dbReference type="NCBI Taxonomy" id="670052"/>
    <lineage>
        <taxon>Bacteria</taxon>
        <taxon>Bacillati</taxon>
        <taxon>Actinomycetota</taxon>
        <taxon>Actinomycetes</taxon>
        <taxon>Micrococcales</taxon>
        <taxon>Microbacteriaceae</taxon>
        <taxon>Cryobacterium</taxon>
    </lineage>
</organism>
<dbReference type="Proteomes" id="UP000092582">
    <property type="component" value="Chromosome 1"/>
</dbReference>
<dbReference type="GO" id="GO:0004553">
    <property type="term" value="F:hydrolase activity, hydrolyzing O-glycosyl compounds"/>
    <property type="evidence" value="ECO:0007669"/>
    <property type="project" value="TreeGrafter"/>
</dbReference>
<dbReference type="InterPro" id="IPR017853">
    <property type="entry name" value="GH"/>
</dbReference>
<feature type="domain" description="Asl1-like glycosyl hydrolase catalytic" evidence="1">
    <location>
        <begin position="388"/>
        <end position="510"/>
    </location>
</feature>
<dbReference type="InterPro" id="IPR024655">
    <property type="entry name" value="Asl1_glyco_hydro_catalytic"/>
</dbReference>
<dbReference type="EMBL" id="CP016282">
    <property type="protein sequence ID" value="ANP73913.1"/>
    <property type="molecule type" value="Genomic_DNA"/>
</dbReference>
<dbReference type="Gene3D" id="2.60.120.260">
    <property type="entry name" value="Galactose-binding domain-like"/>
    <property type="match status" value="1"/>
</dbReference>
<gene>
    <name evidence="2" type="ORF">PA27867_2976</name>
</gene>
<evidence type="ECO:0000313" key="3">
    <source>
        <dbReference type="Proteomes" id="UP000092582"/>
    </source>
</evidence>
<dbReference type="Gene3D" id="3.20.20.80">
    <property type="entry name" value="Glycosidases"/>
    <property type="match status" value="1"/>
</dbReference>
<protein>
    <recommendedName>
        <fullName evidence="1">Asl1-like glycosyl hydrolase catalytic domain-containing protein</fullName>
    </recommendedName>
</protein>
<name>A0A1B1BNI9_9MICO</name>
<reference evidence="2 3" key="1">
    <citation type="submission" date="2016-06" db="EMBL/GenBank/DDBJ databases">
        <title>Genome sequencing of Cryobacterium arcticum PAMC 27867.</title>
        <authorList>
            <person name="Lee J."/>
            <person name="Kim O.-S."/>
        </authorList>
    </citation>
    <scope>NUCLEOTIDE SEQUENCE [LARGE SCALE GENOMIC DNA]</scope>
    <source>
        <strain evidence="2 3">PAMC 27867</strain>
    </source>
</reference>
<dbReference type="Pfam" id="PF11790">
    <property type="entry name" value="Glyco_hydro_cc"/>
    <property type="match status" value="1"/>
</dbReference>
<dbReference type="STRING" id="670052.PA27867_2976"/>
<accession>A0A1B1BNI9</accession>
<evidence type="ECO:0000313" key="2">
    <source>
        <dbReference type="EMBL" id="ANP73913.1"/>
    </source>
</evidence>